<comment type="caution">
    <text evidence="7">The sequence shown here is derived from an EMBL/GenBank/DDBJ whole genome shotgun (WGS) entry which is preliminary data.</text>
</comment>
<dbReference type="PROSITE" id="PS50850">
    <property type="entry name" value="MFS"/>
    <property type="match status" value="1"/>
</dbReference>
<evidence type="ECO:0000256" key="5">
    <source>
        <dbReference type="SAM" id="Phobius"/>
    </source>
</evidence>
<evidence type="ECO:0000259" key="6">
    <source>
        <dbReference type="PROSITE" id="PS50850"/>
    </source>
</evidence>
<dbReference type="InterPro" id="IPR036259">
    <property type="entry name" value="MFS_trans_sf"/>
</dbReference>
<dbReference type="Gene3D" id="1.20.1250.20">
    <property type="entry name" value="MFS general substrate transporter like domains"/>
    <property type="match status" value="1"/>
</dbReference>
<keyword evidence="2 5" id="KW-0812">Transmembrane</keyword>
<feature type="domain" description="Major facilitator superfamily (MFS) profile" evidence="6">
    <location>
        <begin position="6"/>
        <end position="188"/>
    </location>
</feature>
<dbReference type="EMBL" id="CAJNIZ010007081">
    <property type="protein sequence ID" value="CAE7255011.1"/>
    <property type="molecule type" value="Genomic_DNA"/>
</dbReference>
<feature type="non-terminal residue" evidence="7">
    <location>
        <position position="188"/>
    </location>
</feature>
<protein>
    <submittedName>
        <fullName evidence="7">PHT1-6 protein</fullName>
    </submittedName>
</protein>
<feature type="transmembrane region" description="Helical" evidence="5">
    <location>
        <begin position="82"/>
        <end position="100"/>
    </location>
</feature>
<feature type="transmembrane region" description="Helical" evidence="5">
    <location>
        <begin position="106"/>
        <end position="125"/>
    </location>
</feature>
<sequence>DRNAASNFVPAVGNFSVQYNFTSASIAVQILSDPGYLGYALREEPKWAQDVTLASVFFGAMIGMLVMGRLGDMIGRSCAMKVTLSFTVLGSLVPACAFGGSDATYAVVSMGRLILGLGVGGIYPLSAVEGCEEQSARGKHVGQAFFFQTLGQLAPYLVAMLLLGVIQPATPAEWVPQLQFRLLFALGA</sequence>
<feature type="transmembrane region" description="Helical" evidence="5">
    <location>
        <begin position="51"/>
        <end position="70"/>
    </location>
</feature>
<feature type="transmembrane region" description="Helical" evidence="5">
    <location>
        <begin position="145"/>
        <end position="166"/>
    </location>
</feature>
<evidence type="ECO:0000256" key="1">
    <source>
        <dbReference type="ARBA" id="ARBA00004141"/>
    </source>
</evidence>
<dbReference type="SUPFAM" id="SSF103473">
    <property type="entry name" value="MFS general substrate transporter"/>
    <property type="match status" value="1"/>
</dbReference>
<dbReference type="Pfam" id="PF00083">
    <property type="entry name" value="Sugar_tr"/>
    <property type="match status" value="1"/>
</dbReference>
<keyword evidence="4 5" id="KW-0472">Membrane</keyword>
<organism evidence="7 8">
    <name type="scientific">Symbiodinium pilosum</name>
    <name type="common">Dinoflagellate</name>
    <dbReference type="NCBI Taxonomy" id="2952"/>
    <lineage>
        <taxon>Eukaryota</taxon>
        <taxon>Sar</taxon>
        <taxon>Alveolata</taxon>
        <taxon>Dinophyceae</taxon>
        <taxon>Suessiales</taxon>
        <taxon>Symbiodiniaceae</taxon>
        <taxon>Symbiodinium</taxon>
    </lineage>
</organism>
<gene>
    <name evidence="7" type="primary">PHT1-6</name>
    <name evidence="7" type="ORF">SPIL2461_LOCUS5096</name>
</gene>
<name>A0A812M421_SYMPI</name>
<accession>A0A812M421</accession>
<evidence type="ECO:0000256" key="4">
    <source>
        <dbReference type="ARBA" id="ARBA00023136"/>
    </source>
</evidence>
<feature type="non-terminal residue" evidence="7">
    <location>
        <position position="1"/>
    </location>
</feature>
<dbReference type="AlphaFoldDB" id="A0A812M421"/>
<dbReference type="InterPro" id="IPR005828">
    <property type="entry name" value="MFS_sugar_transport-like"/>
</dbReference>
<comment type="subcellular location">
    <subcellularLocation>
        <location evidence="1">Membrane</location>
        <topology evidence="1">Multi-pass membrane protein</topology>
    </subcellularLocation>
</comment>
<evidence type="ECO:0000256" key="3">
    <source>
        <dbReference type="ARBA" id="ARBA00022989"/>
    </source>
</evidence>
<evidence type="ECO:0000256" key="2">
    <source>
        <dbReference type="ARBA" id="ARBA00022692"/>
    </source>
</evidence>
<proteinExistence type="predicted"/>
<dbReference type="OrthoDB" id="433512at2759"/>
<reference evidence="7" key="1">
    <citation type="submission" date="2021-02" db="EMBL/GenBank/DDBJ databases">
        <authorList>
            <person name="Dougan E. K."/>
            <person name="Rhodes N."/>
            <person name="Thang M."/>
            <person name="Chan C."/>
        </authorList>
    </citation>
    <scope>NUCLEOTIDE SEQUENCE</scope>
</reference>
<keyword evidence="8" id="KW-1185">Reference proteome</keyword>
<dbReference type="GO" id="GO:0016020">
    <property type="term" value="C:membrane"/>
    <property type="evidence" value="ECO:0007669"/>
    <property type="project" value="UniProtKB-SubCell"/>
</dbReference>
<dbReference type="Proteomes" id="UP000649617">
    <property type="component" value="Unassembled WGS sequence"/>
</dbReference>
<keyword evidence="3 5" id="KW-1133">Transmembrane helix</keyword>
<evidence type="ECO:0000313" key="7">
    <source>
        <dbReference type="EMBL" id="CAE7255011.1"/>
    </source>
</evidence>
<dbReference type="GO" id="GO:0022857">
    <property type="term" value="F:transmembrane transporter activity"/>
    <property type="evidence" value="ECO:0007669"/>
    <property type="project" value="InterPro"/>
</dbReference>
<evidence type="ECO:0000313" key="8">
    <source>
        <dbReference type="Proteomes" id="UP000649617"/>
    </source>
</evidence>
<dbReference type="InterPro" id="IPR020846">
    <property type="entry name" value="MFS_dom"/>
</dbReference>